<evidence type="ECO:0000256" key="3">
    <source>
        <dbReference type="ARBA" id="ARBA00013085"/>
    </source>
</evidence>
<gene>
    <name evidence="10" type="ORF">DFP94_10628</name>
</gene>
<dbReference type="CDD" id="cd12110">
    <property type="entry name" value="PHP_HisPPase_Hisj_like"/>
    <property type="match status" value="1"/>
</dbReference>
<dbReference type="NCBIfam" id="TIGR01856">
    <property type="entry name" value="hisJ_fam"/>
    <property type="match status" value="1"/>
</dbReference>
<dbReference type="GO" id="GO:0005737">
    <property type="term" value="C:cytoplasm"/>
    <property type="evidence" value="ECO:0007669"/>
    <property type="project" value="TreeGrafter"/>
</dbReference>
<dbReference type="NCBIfam" id="NF005996">
    <property type="entry name" value="PRK08123.1"/>
    <property type="match status" value="1"/>
</dbReference>
<evidence type="ECO:0000256" key="2">
    <source>
        <dbReference type="ARBA" id="ARBA00009152"/>
    </source>
</evidence>
<evidence type="ECO:0000313" key="11">
    <source>
        <dbReference type="Proteomes" id="UP000253090"/>
    </source>
</evidence>
<evidence type="ECO:0000256" key="4">
    <source>
        <dbReference type="ARBA" id="ARBA00022605"/>
    </source>
</evidence>
<dbReference type="PANTHER" id="PTHR21039:SF0">
    <property type="entry name" value="HISTIDINOL-PHOSPHATASE"/>
    <property type="match status" value="1"/>
</dbReference>
<dbReference type="InterPro" id="IPR010140">
    <property type="entry name" value="Histidinol_P_phosphatase_HisJ"/>
</dbReference>
<dbReference type="PANTHER" id="PTHR21039">
    <property type="entry name" value="HISTIDINOL PHOSPHATASE-RELATED"/>
    <property type="match status" value="1"/>
</dbReference>
<dbReference type="UniPathway" id="UPA00031">
    <property type="reaction ID" value="UER00013"/>
</dbReference>
<dbReference type="AlphaFoldDB" id="A0A369BD28"/>
<dbReference type="Proteomes" id="UP000253090">
    <property type="component" value="Unassembled WGS sequence"/>
</dbReference>
<dbReference type="Pfam" id="PF02811">
    <property type="entry name" value="PHP"/>
    <property type="match status" value="1"/>
</dbReference>
<proteinExistence type="inferred from homology"/>
<comment type="similarity">
    <text evidence="2 8">Belongs to the PHP hydrolase family. HisK subfamily.</text>
</comment>
<dbReference type="NCBIfam" id="NF005596">
    <property type="entry name" value="PRK07328.1"/>
    <property type="match status" value="1"/>
</dbReference>
<name>A0A369BD28_9BACL</name>
<organism evidence="10 11">
    <name type="scientific">Fontibacillus phaseoli</name>
    <dbReference type="NCBI Taxonomy" id="1416533"/>
    <lineage>
        <taxon>Bacteria</taxon>
        <taxon>Bacillati</taxon>
        <taxon>Bacillota</taxon>
        <taxon>Bacilli</taxon>
        <taxon>Bacillales</taxon>
        <taxon>Paenibacillaceae</taxon>
        <taxon>Fontibacillus</taxon>
    </lineage>
</organism>
<keyword evidence="11" id="KW-1185">Reference proteome</keyword>
<sequence>MNGRAGIKRRTGEHSMLIDYHTHHARCGHAVGSLEQYVQRGIEIGLSQIGLSDHMPLLHVDPVAYYPEMAMPMEELPRYVEEAFVLKEKYRGQIDVRVGLEGDYIEGWEEQIGRIIQEYPWDYVIGSVHFLGEWDVSDFRQVHNWEGQDVFAVYERYYDAVTKAARTGFYDIMGHLDVIKRFGNRPDPARDAETIRLERQALSAVKAGGVAMELNASGLSKPVAEMFPSRRMLEAAVEMGIPFTVGSDAHDPLKLSEHLDTARALLYELGVRELATFEGRRRTMVPLESVKV</sequence>
<dbReference type="Gene3D" id="3.20.20.140">
    <property type="entry name" value="Metal-dependent hydrolases"/>
    <property type="match status" value="1"/>
</dbReference>
<dbReference type="InterPro" id="IPR004013">
    <property type="entry name" value="PHP_dom"/>
</dbReference>
<keyword evidence="6 8" id="KW-0368">Histidine biosynthesis</keyword>
<evidence type="ECO:0000256" key="8">
    <source>
        <dbReference type="RuleBase" id="RU366003"/>
    </source>
</evidence>
<evidence type="ECO:0000256" key="7">
    <source>
        <dbReference type="ARBA" id="ARBA00049158"/>
    </source>
</evidence>
<dbReference type="GO" id="GO:0000105">
    <property type="term" value="P:L-histidine biosynthetic process"/>
    <property type="evidence" value="ECO:0007669"/>
    <property type="project" value="UniProtKB-UniRule"/>
</dbReference>
<keyword evidence="4 8" id="KW-0028">Amino-acid biosynthesis</keyword>
<dbReference type="EC" id="3.1.3.15" evidence="3 8"/>
<dbReference type="InterPro" id="IPR016195">
    <property type="entry name" value="Pol/histidinol_Pase-like"/>
</dbReference>
<dbReference type="SUPFAM" id="SSF89550">
    <property type="entry name" value="PHP domain-like"/>
    <property type="match status" value="1"/>
</dbReference>
<feature type="domain" description="PHP" evidence="9">
    <location>
        <begin position="19"/>
        <end position="216"/>
    </location>
</feature>
<evidence type="ECO:0000259" key="9">
    <source>
        <dbReference type="Pfam" id="PF02811"/>
    </source>
</evidence>
<dbReference type="GO" id="GO:0004401">
    <property type="term" value="F:histidinol-phosphatase activity"/>
    <property type="evidence" value="ECO:0007669"/>
    <property type="project" value="UniProtKB-UniRule"/>
</dbReference>
<protein>
    <recommendedName>
        <fullName evidence="3 8">Histidinol-phosphatase</fullName>
        <shortName evidence="8">HolPase</shortName>
        <ecNumber evidence="3 8">3.1.3.15</ecNumber>
    </recommendedName>
</protein>
<comment type="caution">
    <text evidence="10">The sequence shown here is derived from an EMBL/GenBank/DDBJ whole genome shotgun (WGS) entry which is preliminary data.</text>
</comment>
<dbReference type="EMBL" id="QPJW01000006">
    <property type="protein sequence ID" value="RCX18496.1"/>
    <property type="molecule type" value="Genomic_DNA"/>
</dbReference>
<keyword evidence="5 8" id="KW-0378">Hydrolase</keyword>
<evidence type="ECO:0000256" key="6">
    <source>
        <dbReference type="ARBA" id="ARBA00023102"/>
    </source>
</evidence>
<comment type="pathway">
    <text evidence="1 8">Amino-acid biosynthesis; L-histidine biosynthesis; L-histidine from 5-phospho-alpha-D-ribose 1-diphosphate: step 8/9.</text>
</comment>
<accession>A0A369BD28</accession>
<reference evidence="10 11" key="1">
    <citation type="submission" date="2018-07" db="EMBL/GenBank/DDBJ databases">
        <title>Genomic Encyclopedia of Type Strains, Phase III (KMG-III): the genomes of soil and plant-associated and newly described type strains.</title>
        <authorList>
            <person name="Whitman W."/>
        </authorList>
    </citation>
    <scope>NUCLEOTIDE SEQUENCE [LARGE SCALE GENOMIC DNA]</scope>
    <source>
        <strain evidence="10 11">CECT 8333</strain>
    </source>
</reference>
<evidence type="ECO:0000313" key="10">
    <source>
        <dbReference type="EMBL" id="RCX18496.1"/>
    </source>
</evidence>
<evidence type="ECO:0000256" key="1">
    <source>
        <dbReference type="ARBA" id="ARBA00004970"/>
    </source>
</evidence>
<comment type="catalytic activity">
    <reaction evidence="7 8">
        <text>L-histidinol phosphate + H2O = L-histidinol + phosphate</text>
        <dbReference type="Rhea" id="RHEA:14465"/>
        <dbReference type="ChEBI" id="CHEBI:15377"/>
        <dbReference type="ChEBI" id="CHEBI:43474"/>
        <dbReference type="ChEBI" id="CHEBI:57699"/>
        <dbReference type="ChEBI" id="CHEBI:57980"/>
        <dbReference type="EC" id="3.1.3.15"/>
    </reaction>
</comment>
<evidence type="ECO:0000256" key="5">
    <source>
        <dbReference type="ARBA" id="ARBA00022801"/>
    </source>
</evidence>